<organism evidence="1">
    <name type="scientific">Yersinia enterocolitica</name>
    <dbReference type="NCBI Taxonomy" id="630"/>
    <lineage>
        <taxon>Bacteria</taxon>
        <taxon>Pseudomonadati</taxon>
        <taxon>Pseudomonadota</taxon>
        <taxon>Gammaproteobacteria</taxon>
        <taxon>Enterobacterales</taxon>
        <taxon>Yersiniaceae</taxon>
        <taxon>Yersinia</taxon>
    </lineage>
</organism>
<name>B0RL22_YEREN</name>
<dbReference type="EMBL" id="AM905950">
    <property type="protein sequence ID" value="CAP20271.1"/>
    <property type="molecule type" value="Genomic_DNA"/>
</dbReference>
<keyword evidence="1" id="KW-0614">Plasmid</keyword>
<accession>B0RL22</accession>
<sequence length="58" mass="6077">MPFASGHFSSATGFCSNISLIACSLSLEQMMCSIFAGASGCPGFNIKIRLRCTGLVLE</sequence>
<dbReference type="AlphaFoldDB" id="B0RL22"/>
<geneLocation type="plasmid" evidence="1">
    <name>pYE854</name>
</geneLocation>
<protein>
    <submittedName>
        <fullName evidence="1">Uncharacterized protein</fullName>
    </submittedName>
</protein>
<reference evidence="1" key="1">
    <citation type="journal article" date="2008" name="J. Bacteriol.">
        <title>Genetic and functional properties of the self-transmissible Yersinia enterocolitica plasmid pYE854, which mobilizes the virulence plasmid pYV.</title>
        <authorList>
            <person name="Hammerl J.A."/>
            <person name="Klein I."/>
            <person name="Lanka E."/>
            <person name="Appel B."/>
            <person name="Hertwig S."/>
        </authorList>
    </citation>
    <scope>NUCLEOTIDE SEQUENCE [LARGE SCALE GENOMIC DNA]</scope>
    <source>
        <strain evidence="1">29854</strain>
        <plasmid evidence="1">pYE854</plasmid>
    </source>
</reference>
<evidence type="ECO:0000313" key="1">
    <source>
        <dbReference type="EMBL" id="CAP20271.1"/>
    </source>
</evidence>
<proteinExistence type="predicted"/>